<name>A0A5J4N300_9TREM</name>
<reference evidence="2 3" key="1">
    <citation type="journal article" date="2019" name="Gigascience">
        <title>Whole-genome sequence of the oriental lung fluke Paragonimus westermani.</title>
        <authorList>
            <person name="Oey H."/>
            <person name="Zakrzewski M."/>
            <person name="Narain K."/>
            <person name="Devi K.R."/>
            <person name="Agatsuma T."/>
            <person name="Nawaratna S."/>
            <person name="Gobert G.N."/>
            <person name="Jones M.K."/>
            <person name="Ragan M.A."/>
            <person name="McManus D.P."/>
            <person name="Krause L."/>
        </authorList>
    </citation>
    <scope>NUCLEOTIDE SEQUENCE [LARGE SCALE GENOMIC DNA]</scope>
    <source>
        <strain evidence="2 3">IND2009</strain>
    </source>
</reference>
<accession>A0A5J4N300</accession>
<proteinExistence type="predicted"/>
<feature type="non-terminal residue" evidence="2">
    <location>
        <position position="1"/>
    </location>
</feature>
<evidence type="ECO:0000313" key="2">
    <source>
        <dbReference type="EMBL" id="KAA3669932.1"/>
    </source>
</evidence>
<dbReference type="EMBL" id="QNGE01018691">
    <property type="protein sequence ID" value="KAA3669932.1"/>
    <property type="molecule type" value="Genomic_DNA"/>
</dbReference>
<sequence length="66" mass="7608">DLIDVTHSRHYANYYSARLTAIAEASQFPIQPEGREPLSQLEAEKAERQKKLAKLECEMEAVFEQK</sequence>
<organism evidence="2 3">
    <name type="scientific">Paragonimus westermani</name>
    <dbReference type="NCBI Taxonomy" id="34504"/>
    <lineage>
        <taxon>Eukaryota</taxon>
        <taxon>Metazoa</taxon>
        <taxon>Spiralia</taxon>
        <taxon>Lophotrochozoa</taxon>
        <taxon>Platyhelminthes</taxon>
        <taxon>Trematoda</taxon>
        <taxon>Digenea</taxon>
        <taxon>Plagiorchiida</taxon>
        <taxon>Troglotremata</taxon>
        <taxon>Troglotrematidae</taxon>
        <taxon>Paragonimus</taxon>
    </lineage>
</organism>
<evidence type="ECO:0008006" key="4">
    <source>
        <dbReference type="Google" id="ProtNLM"/>
    </source>
</evidence>
<evidence type="ECO:0000256" key="1">
    <source>
        <dbReference type="SAM" id="Coils"/>
    </source>
</evidence>
<feature type="coiled-coil region" evidence="1">
    <location>
        <begin position="38"/>
        <end position="65"/>
    </location>
</feature>
<feature type="non-terminal residue" evidence="2">
    <location>
        <position position="66"/>
    </location>
</feature>
<protein>
    <recommendedName>
        <fullName evidence="4">Septin-type G domain-containing protein</fullName>
    </recommendedName>
</protein>
<dbReference type="AlphaFoldDB" id="A0A5J4N300"/>
<comment type="caution">
    <text evidence="2">The sequence shown here is derived from an EMBL/GenBank/DDBJ whole genome shotgun (WGS) entry which is preliminary data.</text>
</comment>
<dbReference type="Proteomes" id="UP000324629">
    <property type="component" value="Unassembled WGS sequence"/>
</dbReference>
<evidence type="ECO:0000313" key="3">
    <source>
        <dbReference type="Proteomes" id="UP000324629"/>
    </source>
</evidence>
<keyword evidence="1" id="KW-0175">Coiled coil</keyword>
<gene>
    <name evidence="2" type="ORF">DEA37_0002132</name>
</gene>
<keyword evidence="3" id="KW-1185">Reference proteome</keyword>